<evidence type="ECO:0000256" key="1">
    <source>
        <dbReference type="ARBA" id="ARBA00004496"/>
    </source>
</evidence>
<keyword evidence="5 8" id="KW-0175">Coiled coil</keyword>
<dbReference type="GO" id="GO:0008017">
    <property type="term" value="F:microtubule binding"/>
    <property type="evidence" value="ECO:0007669"/>
    <property type="project" value="InterPro"/>
</dbReference>
<evidence type="ECO:0000256" key="7">
    <source>
        <dbReference type="RuleBase" id="RU000394"/>
    </source>
</evidence>
<keyword evidence="2" id="KW-0963">Cytoplasm</keyword>
<evidence type="ECO:0000256" key="6">
    <source>
        <dbReference type="PROSITE-ProRule" id="PRU00283"/>
    </source>
</evidence>
<dbReference type="AlphaFoldDB" id="A0A059F2G0"/>
<dbReference type="PANTHER" id="PTHR47969:SF15">
    <property type="entry name" value="CHROMOSOME-ASSOCIATED KINESIN KIF4A-RELATED"/>
    <property type="match status" value="1"/>
</dbReference>
<comment type="subcellular location">
    <subcellularLocation>
        <location evidence="1">Cytoplasm</location>
    </subcellularLocation>
</comment>
<dbReference type="Gene3D" id="3.40.850.10">
    <property type="entry name" value="Kinesin motor domain"/>
    <property type="match status" value="1"/>
</dbReference>
<dbReference type="VEuPathDB" id="MicrosporidiaDB:H312_01384"/>
<evidence type="ECO:0000256" key="3">
    <source>
        <dbReference type="ARBA" id="ARBA00022741"/>
    </source>
</evidence>
<dbReference type="GO" id="GO:0007052">
    <property type="term" value="P:mitotic spindle organization"/>
    <property type="evidence" value="ECO:0007669"/>
    <property type="project" value="TreeGrafter"/>
</dbReference>
<evidence type="ECO:0000313" key="11">
    <source>
        <dbReference type="Proteomes" id="UP000030655"/>
    </source>
</evidence>
<dbReference type="GO" id="GO:0007018">
    <property type="term" value="P:microtubule-based movement"/>
    <property type="evidence" value="ECO:0007669"/>
    <property type="project" value="InterPro"/>
</dbReference>
<feature type="domain" description="Kinesin motor" evidence="9">
    <location>
        <begin position="3"/>
        <end position="305"/>
    </location>
</feature>
<dbReference type="PANTHER" id="PTHR47969">
    <property type="entry name" value="CHROMOSOME-ASSOCIATED KINESIN KIF4A-RELATED"/>
    <property type="match status" value="1"/>
</dbReference>
<gene>
    <name evidence="10" type="ORF">H312_01384</name>
</gene>
<dbReference type="GO" id="GO:0003777">
    <property type="term" value="F:microtubule motor activity"/>
    <property type="evidence" value="ECO:0007669"/>
    <property type="project" value="InterPro"/>
</dbReference>
<dbReference type="InterPro" id="IPR027640">
    <property type="entry name" value="Kinesin-like_fam"/>
</dbReference>
<accession>A0A059F2G0</accession>
<evidence type="ECO:0000256" key="5">
    <source>
        <dbReference type="ARBA" id="ARBA00023054"/>
    </source>
</evidence>
<keyword evidence="3 6" id="KW-0547">Nucleotide-binding</keyword>
<dbReference type="GO" id="GO:0005737">
    <property type="term" value="C:cytoplasm"/>
    <property type="evidence" value="ECO:0007669"/>
    <property type="project" value="UniProtKB-SubCell"/>
</dbReference>
<reference evidence="11" key="1">
    <citation type="submission" date="2013-02" db="EMBL/GenBank/DDBJ databases">
        <authorList>
            <consortium name="The Broad Institute Genome Sequencing Platform"/>
            <person name="Cuomo C."/>
            <person name="Becnel J."/>
            <person name="Sanscrainte N."/>
            <person name="Walker B."/>
            <person name="Young S.K."/>
            <person name="Zeng Q."/>
            <person name="Gargeya S."/>
            <person name="Fitzgerald M."/>
            <person name="Haas B."/>
            <person name="Abouelleil A."/>
            <person name="Alvarado L."/>
            <person name="Arachchi H.M."/>
            <person name="Berlin A.M."/>
            <person name="Chapman S.B."/>
            <person name="Dewar J."/>
            <person name="Goldberg J."/>
            <person name="Griggs A."/>
            <person name="Gujja S."/>
            <person name="Hansen M."/>
            <person name="Howarth C."/>
            <person name="Imamovic A."/>
            <person name="Larimer J."/>
            <person name="McCowan C."/>
            <person name="Murphy C."/>
            <person name="Neiman D."/>
            <person name="Pearson M."/>
            <person name="Priest M."/>
            <person name="Roberts A."/>
            <person name="Saif S."/>
            <person name="Shea T."/>
            <person name="Sisk P."/>
            <person name="Sykes S."/>
            <person name="Wortman J."/>
            <person name="Nusbaum C."/>
            <person name="Birren B."/>
        </authorList>
    </citation>
    <scope>NUCLEOTIDE SEQUENCE [LARGE SCALE GENOMIC DNA]</scope>
    <source>
        <strain evidence="11">PRA339</strain>
    </source>
</reference>
<dbReference type="Proteomes" id="UP000030655">
    <property type="component" value="Unassembled WGS sequence"/>
</dbReference>
<dbReference type="PROSITE" id="PS50067">
    <property type="entry name" value="KINESIN_MOTOR_2"/>
    <property type="match status" value="1"/>
</dbReference>
<proteinExistence type="inferred from homology"/>
<evidence type="ECO:0000256" key="2">
    <source>
        <dbReference type="ARBA" id="ARBA00022490"/>
    </source>
</evidence>
<dbReference type="PROSITE" id="PS00411">
    <property type="entry name" value="KINESIN_MOTOR_1"/>
    <property type="match status" value="1"/>
</dbReference>
<dbReference type="GO" id="GO:0051231">
    <property type="term" value="P:spindle elongation"/>
    <property type="evidence" value="ECO:0007669"/>
    <property type="project" value="TreeGrafter"/>
</dbReference>
<name>A0A059F2G0_9MICR</name>
<keyword evidence="6 7" id="KW-0505">Motor protein</keyword>
<dbReference type="EMBL" id="KK365148">
    <property type="protein sequence ID" value="KCZ81174.1"/>
    <property type="molecule type" value="Genomic_DNA"/>
</dbReference>
<dbReference type="PRINTS" id="PR00380">
    <property type="entry name" value="KINESINHEAVY"/>
</dbReference>
<feature type="coiled-coil region" evidence="8">
    <location>
        <begin position="319"/>
        <end position="353"/>
    </location>
</feature>
<dbReference type="HOGENOM" id="CLU_001485_2_1_1"/>
<dbReference type="OrthoDB" id="3176171at2759"/>
<keyword evidence="7" id="KW-0493">Microtubule</keyword>
<dbReference type="SMART" id="SM00129">
    <property type="entry name" value="KISc"/>
    <property type="match status" value="1"/>
</dbReference>
<dbReference type="InterPro" id="IPR027417">
    <property type="entry name" value="P-loop_NTPase"/>
</dbReference>
<dbReference type="GO" id="GO:0005874">
    <property type="term" value="C:microtubule"/>
    <property type="evidence" value="ECO:0007669"/>
    <property type="project" value="UniProtKB-KW"/>
</dbReference>
<comment type="similarity">
    <text evidence="6 7">Belongs to the TRAFAC class myosin-kinesin ATPase superfamily. Kinesin family.</text>
</comment>
<reference evidence="10 11" key="2">
    <citation type="submission" date="2014-03" db="EMBL/GenBank/DDBJ databases">
        <title>The Genome Sequence of Anncaliia algerae insect isolate PRA339.</title>
        <authorList>
            <consortium name="The Broad Institute Genome Sequencing Platform"/>
            <consortium name="The Broad Institute Genome Sequencing Center for Infectious Disease"/>
            <person name="Cuomo C."/>
            <person name="Becnel J."/>
            <person name="Sanscrainte N."/>
            <person name="Walker B."/>
            <person name="Young S.K."/>
            <person name="Zeng Q."/>
            <person name="Gargeya S."/>
            <person name="Fitzgerald M."/>
            <person name="Haas B."/>
            <person name="Abouelleil A."/>
            <person name="Alvarado L."/>
            <person name="Arachchi H.M."/>
            <person name="Berlin A.M."/>
            <person name="Chapman S.B."/>
            <person name="Dewar J."/>
            <person name="Goldberg J."/>
            <person name="Griggs A."/>
            <person name="Gujja S."/>
            <person name="Hansen M."/>
            <person name="Howarth C."/>
            <person name="Imamovic A."/>
            <person name="Larimer J."/>
            <person name="McCowan C."/>
            <person name="Murphy C."/>
            <person name="Neiman D."/>
            <person name="Pearson M."/>
            <person name="Priest M."/>
            <person name="Roberts A."/>
            <person name="Saif S."/>
            <person name="Shea T."/>
            <person name="Sisk P."/>
            <person name="Sykes S."/>
            <person name="Wortman J."/>
            <person name="Nusbaum C."/>
            <person name="Birren B."/>
        </authorList>
    </citation>
    <scope>NUCLEOTIDE SEQUENCE [LARGE SCALE GENOMIC DNA]</scope>
    <source>
        <strain evidence="10 11">PRA339</strain>
    </source>
</reference>
<keyword evidence="4 6" id="KW-0067">ATP-binding</keyword>
<evidence type="ECO:0000256" key="4">
    <source>
        <dbReference type="ARBA" id="ARBA00022840"/>
    </source>
</evidence>
<dbReference type="InterPro" id="IPR001752">
    <property type="entry name" value="Kinesin_motor_dom"/>
</dbReference>
<evidence type="ECO:0000259" key="9">
    <source>
        <dbReference type="PROSITE" id="PS50067"/>
    </source>
</evidence>
<feature type="binding site" evidence="6">
    <location>
        <begin position="66"/>
        <end position="73"/>
    </location>
    <ligand>
        <name>ATP</name>
        <dbReference type="ChEBI" id="CHEBI:30616"/>
    </ligand>
</feature>
<organism evidence="10 11">
    <name type="scientific">Anncaliia algerae PRA339</name>
    <dbReference type="NCBI Taxonomy" id="1288291"/>
    <lineage>
        <taxon>Eukaryota</taxon>
        <taxon>Fungi</taxon>
        <taxon>Fungi incertae sedis</taxon>
        <taxon>Microsporidia</taxon>
        <taxon>Tubulinosematoidea</taxon>
        <taxon>Tubulinosematidae</taxon>
        <taxon>Anncaliia</taxon>
    </lineage>
</organism>
<dbReference type="GO" id="GO:0005524">
    <property type="term" value="F:ATP binding"/>
    <property type="evidence" value="ECO:0007669"/>
    <property type="project" value="UniProtKB-UniRule"/>
</dbReference>
<dbReference type="InterPro" id="IPR019821">
    <property type="entry name" value="Kinesin_motor_CS"/>
</dbReference>
<protein>
    <recommendedName>
        <fullName evidence="7">Kinesin-like protein</fullName>
    </recommendedName>
</protein>
<dbReference type="STRING" id="1288291.A0A059F2G0"/>
<sequence>MPKLKVLIRPYPGDYTIIDGKLYLNGHAFTFDTILNNVGTECVYSSIKEFTRHFIRGKNATIFAYGQTGSGKSYTMGLNGEEGVIHFTLKDVFIEAQNLDENIENNTNCIKSSNICFKIAMVEIYNEEIFDLLNKKKNLNLRFNKDLIISGLTEHKVTNYEDCISWINLGLTNRLTKKTAVNDTSSRSHGIIILSFYKDDLLVSKFSFVDLAGSERIKKSKVSGLERREAICINSSLLSLCNCINLLSKKNTYKNIHIPYRQSKLTRILQYALEGDCFTAMIVCINGNNFESYDALNYATRAMNIQLENVKQENSKIDLNTIIKENKELKNIIEQLKIENTQVKEENNILKKKLTDYFEIKKESKINNSEEVEKAQNKNISSTEINKKKINKFNQLKNTSIDEKINKLTVNDLLNTPTKINSLTNKNLFMFPIDKSTNEDLKRLKNVNLKKVTFSENNEYKFITPIRNRVSLLGKISDLMKKNEEGNSKKND</sequence>
<dbReference type="Pfam" id="PF00225">
    <property type="entry name" value="Kinesin"/>
    <property type="match status" value="1"/>
</dbReference>
<evidence type="ECO:0000256" key="8">
    <source>
        <dbReference type="SAM" id="Coils"/>
    </source>
</evidence>
<dbReference type="InterPro" id="IPR036961">
    <property type="entry name" value="Kinesin_motor_dom_sf"/>
</dbReference>
<dbReference type="SUPFAM" id="SSF52540">
    <property type="entry name" value="P-loop containing nucleoside triphosphate hydrolases"/>
    <property type="match status" value="1"/>
</dbReference>
<dbReference type="GO" id="GO:0005875">
    <property type="term" value="C:microtubule associated complex"/>
    <property type="evidence" value="ECO:0007669"/>
    <property type="project" value="TreeGrafter"/>
</dbReference>
<evidence type="ECO:0000313" key="10">
    <source>
        <dbReference type="EMBL" id="KCZ81174.1"/>
    </source>
</evidence>
<keyword evidence="11" id="KW-1185">Reference proteome</keyword>